<keyword evidence="2" id="KW-1185">Reference proteome</keyword>
<dbReference type="Gene3D" id="3.40.50.300">
    <property type="entry name" value="P-loop containing nucleotide triphosphate hydrolases"/>
    <property type="match status" value="1"/>
</dbReference>
<dbReference type="Proteomes" id="UP000305109">
    <property type="component" value="Unassembled WGS sequence"/>
</dbReference>
<name>A0ABY2RQH4_9NOCA</name>
<dbReference type="InterPro" id="IPR027417">
    <property type="entry name" value="P-loop_NTPase"/>
</dbReference>
<proteinExistence type="predicted"/>
<organism evidence="1 2">
    <name type="scientific">Rhodococcus oryzae</name>
    <dbReference type="NCBI Taxonomy" id="2571143"/>
    <lineage>
        <taxon>Bacteria</taxon>
        <taxon>Bacillati</taxon>
        <taxon>Actinomycetota</taxon>
        <taxon>Actinomycetes</taxon>
        <taxon>Mycobacteriales</taxon>
        <taxon>Nocardiaceae</taxon>
        <taxon>Rhodococcus</taxon>
    </lineage>
</organism>
<evidence type="ECO:0000313" key="2">
    <source>
        <dbReference type="Proteomes" id="UP000305109"/>
    </source>
</evidence>
<protein>
    <recommendedName>
        <fullName evidence="3">Zeta toxin domain-containing protein</fullName>
    </recommendedName>
</protein>
<sequence length="134" mass="14814">MAWKPWAEELVGRLTAAGYSIQIVDVEAPQEVAAERIVSRWRQGFLAAAAEPANPGAQMGGRWIPRAAVDGLFTDLREHDGKPLHEKSVTEVNACEFSEESPSVTRYDLYRTKAVDRGADHIERHERAPGATCN</sequence>
<comment type="caution">
    <text evidence="1">The sequence shown here is derived from an EMBL/GenBank/DDBJ whole genome shotgun (WGS) entry which is preliminary data.</text>
</comment>
<reference evidence="1 2" key="1">
    <citation type="submission" date="2019-04" db="EMBL/GenBank/DDBJ databases">
        <title>Rhodococcus oryzae sp. nov., a novel actinomycete isolated from rhizosphere soil of rice (Oryza sativa L.).</title>
        <authorList>
            <person name="Li C."/>
        </authorList>
    </citation>
    <scope>NUCLEOTIDE SEQUENCE [LARGE SCALE GENOMIC DNA]</scope>
    <source>
        <strain evidence="1 2">NEAU-CX67</strain>
    </source>
</reference>
<accession>A0ABY2RQH4</accession>
<gene>
    <name evidence="1" type="ORF">FCG67_01275</name>
</gene>
<evidence type="ECO:0008006" key="3">
    <source>
        <dbReference type="Google" id="ProtNLM"/>
    </source>
</evidence>
<evidence type="ECO:0000313" key="1">
    <source>
        <dbReference type="EMBL" id="TJZ81310.1"/>
    </source>
</evidence>
<dbReference type="EMBL" id="SUMD01000001">
    <property type="protein sequence ID" value="TJZ81310.1"/>
    <property type="molecule type" value="Genomic_DNA"/>
</dbReference>